<dbReference type="InterPro" id="IPR036179">
    <property type="entry name" value="Ig-like_dom_sf"/>
</dbReference>
<evidence type="ECO:0000256" key="5">
    <source>
        <dbReference type="ARBA" id="ARBA00023319"/>
    </source>
</evidence>
<evidence type="ECO:0000313" key="8">
    <source>
        <dbReference type="Proteomes" id="UP000324091"/>
    </source>
</evidence>
<dbReference type="Proteomes" id="UP000324091">
    <property type="component" value="Chromosome 15"/>
</dbReference>
<evidence type="ECO:0000313" key="7">
    <source>
        <dbReference type="EMBL" id="TWW73505.1"/>
    </source>
</evidence>
<keyword evidence="2" id="KW-0472">Membrane</keyword>
<comment type="subcellular location">
    <subcellularLocation>
        <location evidence="1">Membrane</location>
        <topology evidence="1">Single-pass type I membrane protein</topology>
    </subcellularLocation>
</comment>
<organism evidence="7 8">
    <name type="scientific">Takifugu flavidus</name>
    <name type="common">sansaifugu</name>
    <dbReference type="NCBI Taxonomy" id="433684"/>
    <lineage>
        <taxon>Eukaryota</taxon>
        <taxon>Metazoa</taxon>
        <taxon>Chordata</taxon>
        <taxon>Craniata</taxon>
        <taxon>Vertebrata</taxon>
        <taxon>Euteleostomi</taxon>
        <taxon>Actinopterygii</taxon>
        <taxon>Neopterygii</taxon>
        <taxon>Teleostei</taxon>
        <taxon>Neoteleostei</taxon>
        <taxon>Acanthomorphata</taxon>
        <taxon>Eupercaria</taxon>
        <taxon>Tetraodontiformes</taxon>
        <taxon>Tetradontoidea</taxon>
        <taxon>Tetraodontidae</taxon>
        <taxon>Takifugu</taxon>
    </lineage>
</organism>
<keyword evidence="3" id="KW-1015">Disulfide bond</keyword>
<dbReference type="FunFam" id="2.60.40.10:FF:000232">
    <property type="entry name" value="Kirre like nephrin family adhesion molecule 1"/>
    <property type="match status" value="1"/>
</dbReference>
<keyword evidence="4" id="KW-0325">Glycoprotein</keyword>
<dbReference type="GO" id="GO:0098609">
    <property type="term" value="P:cell-cell adhesion"/>
    <property type="evidence" value="ECO:0007669"/>
    <property type="project" value="TreeGrafter"/>
</dbReference>
<dbReference type="EMBL" id="RHFK02000007">
    <property type="protein sequence ID" value="TWW73505.1"/>
    <property type="molecule type" value="Genomic_DNA"/>
</dbReference>
<comment type="caution">
    <text evidence="7">The sequence shown here is derived from an EMBL/GenBank/DDBJ whole genome shotgun (WGS) entry which is preliminary data.</text>
</comment>
<evidence type="ECO:0000256" key="1">
    <source>
        <dbReference type="ARBA" id="ARBA00004479"/>
    </source>
</evidence>
<dbReference type="PROSITE" id="PS50835">
    <property type="entry name" value="IG_LIKE"/>
    <property type="match status" value="1"/>
</dbReference>
<keyword evidence="8" id="KW-1185">Reference proteome</keyword>
<dbReference type="PANTHER" id="PTHR11640:SF14">
    <property type="entry name" value="KIN OF IRRE-LIKE PROTEIN 1"/>
    <property type="match status" value="1"/>
</dbReference>
<name>A0A5C6P2H1_9TELE</name>
<dbReference type="GO" id="GO:0005886">
    <property type="term" value="C:plasma membrane"/>
    <property type="evidence" value="ECO:0007669"/>
    <property type="project" value="TreeGrafter"/>
</dbReference>
<keyword evidence="5" id="KW-0393">Immunoglobulin domain</keyword>
<evidence type="ECO:0000256" key="4">
    <source>
        <dbReference type="ARBA" id="ARBA00023180"/>
    </source>
</evidence>
<sequence>MLAGKAYMERHNQPDVVVVDKHQKTVVVIDVAIPSDSNIRKKEHEKLEKYQGLKENIERMCGMKATVVPVVIGTLGAVTPKPSRWLQQEVLQDRKRVTTRSYLPITPSDTDSGRNFSCVARNPAVPMGKWATVTLNVHHSPVVTLSIEPRSVLEGERVTFTCQATANPPIMGYRWAKGGIILEGARERVMVTTADHSFFTEPVSCQVFNAVGSTNVSILVDVHCE</sequence>
<evidence type="ECO:0000259" key="6">
    <source>
        <dbReference type="PROSITE" id="PS50835"/>
    </source>
</evidence>
<evidence type="ECO:0000256" key="2">
    <source>
        <dbReference type="ARBA" id="ARBA00023136"/>
    </source>
</evidence>
<dbReference type="InterPro" id="IPR051275">
    <property type="entry name" value="Cell_adhesion_signaling"/>
</dbReference>
<reference evidence="7 8" key="1">
    <citation type="submission" date="2019-04" db="EMBL/GenBank/DDBJ databases">
        <title>Chromosome genome assembly for Takifugu flavidus.</title>
        <authorList>
            <person name="Xiao S."/>
        </authorList>
    </citation>
    <scope>NUCLEOTIDE SEQUENCE [LARGE SCALE GENOMIC DNA]</scope>
    <source>
        <strain evidence="7">HTHZ2018</strain>
        <tissue evidence="7">Muscle</tissue>
    </source>
</reference>
<accession>A0A5C6P2H1</accession>
<proteinExistence type="predicted"/>
<gene>
    <name evidence="7" type="ORF">D4764_15G0008990</name>
</gene>
<dbReference type="PANTHER" id="PTHR11640">
    <property type="entry name" value="NEPHRIN"/>
    <property type="match status" value="1"/>
</dbReference>
<protein>
    <submittedName>
        <fullName evidence="7">Kin of IRRE-like protein 1</fullName>
    </submittedName>
</protein>
<dbReference type="Gene3D" id="2.60.40.10">
    <property type="entry name" value="Immunoglobulins"/>
    <property type="match status" value="2"/>
</dbReference>
<dbReference type="InterPro" id="IPR007110">
    <property type="entry name" value="Ig-like_dom"/>
</dbReference>
<dbReference type="GO" id="GO:0050839">
    <property type="term" value="F:cell adhesion molecule binding"/>
    <property type="evidence" value="ECO:0007669"/>
    <property type="project" value="TreeGrafter"/>
</dbReference>
<dbReference type="SUPFAM" id="SSF48726">
    <property type="entry name" value="Immunoglobulin"/>
    <property type="match status" value="2"/>
</dbReference>
<dbReference type="AlphaFoldDB" id="A0A5C6P2H1"/>
<dbReference type="InterPro" id="IPR013783">
    <property type="entry name" value="Ig-like_fold"/>
</dbReference>
<evidence type="ECO:0000256" key="3">
    <source>
        <dbReference type="ARBA" id="ARBA00023157"/>
    </source>
</evidence>
<feature type="domain" description="Ig-like" evidence="6">
    <location>
        <begin position="141"/>
        <end position="225"/>
    </location>
</feature>
<dbReference type="GO" id="GO:0005911">
    <property type="term" value="C:cell-cell junction"/>
    <property type="evidence" value="ECO:0007669"/>
    <property type="project" value="TreeGrafter"/>
</dbReference>